<name>J4GUD2_9APHY</name>
<dbReference type="InterPro" id="IPR002403">
    <property type="entry name" value="Cyt_P450_E_grp-IV"/>
</dbReference>
<evidence type="ECO:0000256" key="10">
    <source>
        <dbReference type="RuleBase" id="RU000461"/>
    </source>
</evidence>
<dbReference type="InterPro" id="IPR036396">
    <property type="entry name" value="Cyt_P450_sf"/>
</dbReference>
<dbReference type="OrthoDB" id="1470350at2759"/>
<organism evidence="11 12">
    <name type="scientific">Fibroporia radiculosa</name>
    <dbReference type="NCBI Taxonomy" id="599839"/>
    <lineage>
        <taxon>Eukaryota</taxon>
        <taxon>Fungi</taxon>
        <taxon>Dikarya</taxon>
        <taxon>Basidiomycota</taxon>
        <taxon>Agaricomycotina</taxon>
        <taxon>Agaricomycetes</taxon>
        <taxon>Polyporales</taxon>
        <taxon>Fibroporiaceae</taxon>
        <taxon>Fibroporia</taxon>
    </lineage>
</organism>
<evidence type="ECO:0000256" key="4">
    <source>
        <dbReference type="ARBA" id="ARBA00022617"/>
    </source>
</evidence>
<keyword evidence="7 9" id="KW-0408">Iron</keyword>
<dbReference type="GO" id="GO:0004497">
    <property type="term" value="F:monooxygenase activity"/>
    <property type="evidence" value="ECO:0007669"/>
    <property type="project" value="UniProtKB-KW"/>
</dbReference>
<evidence type="ECO:0000313" key="11">
    <source>
        <dbReference type="EMBL" id="CCM04915.1"/>
    </source>
</evidence>
<dbReference type="InterPro" id="IPR050121">
    <property type="entry name" value="Cytochrome_P450_monoxygenase"/>
</dbReference>
<feature type="binding site" description="axial binding residue" evidence="9">
    <location>
        <position position="481"/>
    </location>
    <ligand>
        <name>heme</name>
        <dbReference type="ChEBI" id="CHEBI:30413"/>
    </ligand>
    <ligandPart>
        <name>Fe</name>
        <dbReference type="ChEBI" id="CHEBI:18248"/>
    </ligandPart>
</feature>
<protein>
    <recommendedName>
        <fullName evidence="13">Cytochrome P450</fullName>
    </recommendedName>
</protein>
<dbReference type="AlphaFoldDB" id="J4GUD2"/>
<comment type="pathway">
    <text evidence="2">Secondary metabolite biosynthesis.</text>
</comment>
<dbReference type="InterPro" id="IPR017972">
    <property type="entry name" value="Cyt_P450_CS"/>
</dbReference>
<keyword evidence="4 9" id="KW-0349">Heme</keyword>
<dbReference type="Proteomes" id="UP000006352">
    <property type="component" value="Unassembled WGS sequence"/>
</dbReference>
<evidence type="ECO:0000256" key="7">
    <source>
        <dbReference type="ARBA" id="ARBA00023004"/>
    </source>
</evidence>
<dbReference type="GO" id="GO:0020037">
    <property type="term" value="F:heme binding"/>
    <property type="evidence" value="ECO:0007669"/>
    <property type="project" value="InterPro"/>
</dbReference>
<dbReference type="Gene3D" id="1.10.630.10">
    <property type="entry name" value="Cytochrome P450"/>
    <property type="match status" value="1"/>
</dbReference>
<gene>
    <name evidence="11" type="ORF">FIBRA_07112</name>
</gene>
<keyword evidence="12" id="KW-1185">Reference proteome</keyword>
<dbReference type="EMBL" id="HE797173">
    <property type="protein sequence ID" value="CCM04915.1"/>
    <property type="molecule type" value="Genomic_DNA"/>
</dbReference>
<evidence type="ECO:0000256" key="3">
    <source>
        <dbReference type="ARBA" id="ARBA00010617"/>
    </source>
</evidence>
<reference evidence="11 12" key="1">
    <citation type="journal article" date="2012" name="Appl. Environ. Microbiol.">
        <title>Short-read sequencing for genomic analysis of the brown rot fungus Fibroporia radiculosa.</title>
        <authorList>
            <person name="Tang J.D."/>
            <person name="Perkins A.D."/>
            <person name="Sonstegard T.S."/>
            <person name="Schroeder S.G."/>
            <person name="Burgess S.C."/>
            <person name="Diehl S.V."/>
        </authorList>
    </citation>
    <scope>NUCLEOTIDE SEQUENCE [LARGE SCALE GENOMIC DNA]</scope>
    <source>
        <strain evidence="11 12">TFFH 294</strain>
    </source>
</reference>
<dbReference type="RefSeq" id="XP_012184198.1">
    <property type="nucleotide sequence ID" value="XM_012328808.1"/>
</dbReference>
<sequence>MYPFDVISAWSHRQPAVALGLALLIVKIIRSISRMYTLGDLPGPRPQSWLFGHEMEIQTSPAGKLHNQWAETYGPTYKLKGPLGTSYLITGDPKAASHVLHSDNYVRPGDDTISLEQFFGKGLFSAEGKRLWPSGMQMARDSSCVRAIVNPAFTPATVREVSHVIFDLARNLTGSFVDELEREENKSGKIFELTSRIPRLTLDAISMTTFAYDVGNSDQSIPNLIAKISDVPETTGTLIAMSLITLFPSLLYLPNPMKQWTTMLRTELGKIADIVWTQNVEERGLGMHSKLLDSMNDSYKRTGEPLDREQAIATIIGVIFAGYETTANVIIETLYELSRSPNMQTQLRNEIEAFCERTGREPTCDDLVNATQLPFLDAVVRESLRTKAVLTTIAREAVKEDVLALQFPIPGTSRTQIAVKPGQIVLVPVRDGINVDARIWGPDAAIFRPERWLEPGGLPETVKDIHAPGHFLTFGDGAKTCLGRHFAVAEIKVNLSNSIHFALHLTDTQIVLTALIRDLIFEPDDQQYMFYRTGGNTIKPKIIGREHEGPQLYLHIRKVHDY</sequence>
<keyword evidence="6 10" id="KW-0560">Oxidoreductase</keyword>
<proteinExistence type="inferred from homology"/>
<comment type="cofactor">
    <cofactor evidence="1 9">
        <name>heme</name>
        <dbReference type="ChEBI" id="CHEBI:30413"/>
    </cofactor>
</comment>
<dbReference type="PRINTS" id="PR00385">
    <property type="entry name" value="P450"/>
</dbReference>
<keyword evidence="5 9" id="KW-0479">Metal-binding</keyword>
<dbReference type="HOGENOM" id="CLU_001570_5_11_1"/>
<evidence type="ECO:0000256" key="8">
    <source>
        <dbReference type="ARBA" id="ARBA00023033"/>
    </source>
</evidence>
<dbReference type="PROSITE" id="PS00086">
    <property type="entry name" value="CYTOCHROME_P450"/>
    <property type="match status" value="1"/>
</dbReference>
<dbReference type="GeneID" id="24099826"/>
<comment type="similarity">
    <text evidence="3 10">Belongs to the cytochrome P450 family.</text>
</comment>
<evidence type="ECO:0000256" key="2">
    <source>
        <dbReference type="ARBA" id="ARBA00005179"/>
    </source>
</evidence>
<dbReference type="GO" id="GO:0005506">
    <property type="term" value="F:iron ion binding"/>
    <property type="evidence" value="ECO:0007669"/>
    <property type="project" value="InterPro"/>
</dbReference>
<evidence type="ECO:0000256" key="1">
    <source>
        <dbReference type="ARBA" id="ARBA00001971"/>
    </source>
</evidence>
<dbReference type="STRING" id="599839.J4GUD2"/>
<dbReference type="PRINTS" id="PR00465">
    <property type="entry name" value="EP450IV"/>
</dbReference>
<evidence type="ECO:0008006" key="13">
    <source>
        <dbReference type="Google" id="ProtNLM"/>
    </source>
</evidence>
<dbReference type="InParanoid" id="J4GUD2"/>
<accession>J4GUD2</accession>
<dbReference type="InterPro" id="IPR001128">
    <property type="entry name" value="Cyt_P450"/>
</dbReference>
<dbReference type="GO" id="GO:0016705">
    <property type="term" value="F:oxidoreductase activity, acting on paired donors, with incorporation or reduction of molecular oxygen"/>
    <property type="evidence" value="ECO:0007669"/>
    <property type="project" value="InterPro"/>
</dbReference>
<dbReference type="PANTHER" id="PTHR24305">
    <property type="entry name" value="CYTOCHROME P450"/>
    <property type="match status" value="1"/>
</dbReference>
<keyword evidence="8 10" id="KW-0503">Monooxygenase</keyword>
<dbReference type="PANTHER" id="PTHR24305:SF166">
    <property type="entry name" value="CYTOCHROME P450 12A4, MITOCHONDRIAL-RELATED"/>
    <property type="match status" value="1"/>
</dbReference>
<evidence type="ECO:0000313" key="12">
    <source>
        <dbReference type="Proteomes" id="UP000006352"/>
    </source>
</evidence>
<dbReference type="Pfam" id="PF00067">
    <property type="entry name" value="p450"/>
    <property type="match status" value="1"/>
</dbReference>
<dbReference type="SUPFAM" id="SSF48264">
    <property type="entry name" value="Cytochrome P450"/>
    <property type="match status" value="1"/>
</dbReference>
<evidence type="ECO:0000256" key="9">
    <source>
        <dbReference type="PIRSR" id="PIRSR602403-1"/>
    </source>
</evidence>
<evidence type="ECO:0000256" key="5">
    <source>
        <dbReference type="ARBA" id="ARBA00022723"/>
    </source>
</evidence>
<evidence type="ECO:0000256" key="6">
    <source>
        <dbReference type="ARBA" id="ARBA00023002"/>
    </source>
</evidence>